<comment type="caution">
    <text evidence="11">The sequence shown here is derived from an EMBL/GenBank/DDBJ whole genome shotgun (WGS) entry which is preliminary data.</text>
</comment>
<keyword evidence="3" id="KW-1003">Cell membrane</keyword>
<feature type="transmembrane region" description="Helical" evidence="10">
    <location>
        <begin position="12"/>
        <end position="29"/>
    </location>
</feature>
<sequence>MFKEFLVLTKPGIIIGNLIATVAGYFLAAQGDFQLVTFLAVCIGTSGVIASGCVFNNVIDQDIDKLMQRTQNRALVKKGITSNGALLYATILGVIGFGTLGYFTTEMAVLFAVIGFAVYVG</sequence>
<name>A0A5S3Y121_9GAMM</name>
<keyword evidence="6 10" id="KW-1133">Transmembrane helix</keyword>
<feature type="transmembrane region" description="Helical" evidence="10">
    <location>
        <begin position="35"/>
        <end position="59"/>
    </location>
</feature>
<evidence type="ECO:0000256" key="4">
    <source>
        <dbReference type="ARBA" id="ARBA00022679"/>
    </source>
</evidence>
<accession>A0A5S3Y121</accession>
<evidence type="ECO:0000313" key="11">
    <source>
        <dbReference type="EMBL" id="TMP65990.1"/>
    </source>
</evidence>
<proteinExistence type="predicted"/>
<dbReference type="Pfam" id="PF01040">
    <property type="entry name" value="UbiA"/>
    <property type="match status" value="1"/>
</dbReference>
<keyword evidence="8 10" id="KW-0472">Membrane</keyword>
<dbReference type="PANTHER" id="PTHR43448">
    <property type="entry name" value="PROTOHEME IX FARNESYLTRANSFERASE, MITOCHONDRIAL"/>
    <property type="match status" value="1"/>
</dbReference>
<dbReference type="Proteomes" id="UP000305874">
    <property type="component" value="Unassembled WGS sequence"/>
</dbReference>
<gene>
    <name evidence="11" type="ORF">CWC05_23900</name>
</gene>
<evidence type="ECO:0000256" key="6">
    <source>
        <dbReference type="ARBA" id="ARBA00022989"/>
    </source>
</evidence>
<dbReference type="GO" id="GO:0048034">
    <property type="term" value="P:heme O biosynthetic process"/>
    <property type="evidence" value="ECO:0007669"/>
    <property type="project" value="TreeGrafter"/>
</dbReference>
<keyword evidence="7" id="KW-0350">Heme biosynthesis</keyword>
<comment type="subcellular location">
    <subcellularLocation>
        <location evidence="1">Membrane</location>
        <topology evidence="1">Multi-pass membrane protein</topology>
    </subcellularLocation>
</comment>
<evidence type="ECO:0000256" key="3">
    <source>
        <dbReference type="ARBA" id="ARBA00022475"/>
    </source>
</evidence>
<evidence type="ECO:0000256" key="8">
    <source>
        <dbReference type="ARBA" id="ARBA00023136"/>
    </source>
</evidence>
<comment type="catalytic activity">
    <reaction evidence="9">
        <text>heme b + (2E,6E)-farnesyl diphosphate + H2O = Fe(II)-heme o + diphosphate</text>
        <dbReference type="Rhea" id="RHEA:28070"/>
        <dbReference type="ChEBI" id="CHEBI:15377"/>
        <dbReference type="ChEBI" id="CHEBI:33019"/>
        <dbReference type="ChEBI" id="CHEBI:60344"/>
        <dbReference type="ChEBI" id="CHEBI:60530"/>
        <dbReference type="ChEBI" id="CHEBI:175763"/>
        <dbReference type="EC" id="2.5.1.141"/>
    </reaction>
</comment>
<protein>
    <recommendedName>
        <fullName evidence="2">heme o synthase</fullName>
        <ecNumber evidence="2">2.5.1.141</ecNumber>
    </recommendedName>
</protein>
<dbReference type="InterPro" id="IPR000537">
    <property type="entry name" value="UbiA_prenyltransferase"/>
</dbReference>
<dbReference type="PANTHER" id="PTHR43448:SF2">
    <property type="entry name" value="PROTOHEME IX FARNESYLTRANSFERASE, MITOCHONDRIAL"/>
    <property type="match status" value="1"/>
</dbReference>
<feature type="non-terminal residue" evidence="11">
    <location>
        <position position="121"/>
    </location>
</feature>
<dbReference type="InterPro" id="IPR044878">
    <property type="entry name" value="UbiA_sf"/>
</dbReference>
<evidence type="ECO:0000256" key="5">
    <source>
        <dbReference type="ARBA" id="ARBA00022692"/>
    </source>
</evidence>
<keyword evidence="4 11" id="KW-0808">Transferase</keyword>
<evidence type="ECO:0000313" key="12">
    <source>
        <dbReference type="Proteomes" id="UP000305874"/>
    </source>
</evidence>
<dbReference type="EMBL" id="PNCG01001087">
    <property type="protein sequence ID" value="TMP65990.1"/>
    <property type="molecule type" value="Genomic_DNA"/>
</dbReference>
<dbReference type="InterPro" id="IPR006369">
    <property type="entry name" value="Protohaem_IX_farnesylTrfase"/>
</dbReference>
<evidence type="ECO:0000256" key="7">
    <source>
        <dbReference type="ARBA" id="ARBA00023133"/>
    </source>
</evidence>
<reference evidence="11 12" key="1">
    <citation type="submission" date="2017-12" db="EMBL/GenBank/DDBJ databases">
        <authorList>
            <person name="Paulsen S."/>
            <person name="Gram L.K."/>
        </authorList>
    </citation>
    <scope>NUCLEOTIDE SEQUENCE [LARGE SCALE GENOMIC DNA]</scope>
    <source>
        <strain evidence="11 12">S2897</strain>
    </source>
</reference>
<organism evidence="11 12">
    <name type="scientific">Pseudoalteromonas ruthenica</name>
    <dbReference type="NCBI Taxonomy" id="151081"/>
    <lineage>
        <taxon>Bacteria</taxon>
        <taxon>Pseudomonadati</taxon>
        <taxon>Pseudomonadota</taxon>
        <taxon>Gammaproteobacteria</taxon>
        <taxon>Alteromonadales</taxon>
        <taxon>Pseudoalteromonadaceae</taxon>
        <taxon>Pseudoalteromonas</taxon>
    </lineage>
</organism>
<keyword evidence="5 10" id="KW-0812">Transmembrane</keyword>
<evidence type="ECO:0000256" key="1">
    <source>
        <dbReference type="ARBA" id="ARBA00004141"/>
    </source>
</evidence>
<dbReference type="GO" id="GO:0005886">
    <property type="term" value="C:plasma membrane"/>
    <property type="evidence" value="ECO:0007669"/>
    <property type="project" value="TreeGrafter"/>
</dbReference>
<dbReference type="EC" id="2.5.1.141" evidence="2"/>
<reference evidence="12" key="2">
    <citation type="submission" date="2019-06" db="EMBL/GenBank/DDBJ databases">
        <title>Co-occurence of chitin degradation, pigmentation and bioactivity in marine Pseudoalteromonas.</title>
        <authorList>
            <person name="Sonnenschein E.C."/>
            <person name="Bech P.K."/>
        </authorList>
    </citation>
    <scope>NUCLEOTIDE SEQUENCE [LARGE SCALE GENOMIC DNA]</scope>
    <source>
        <strain evidence="12">S2897</strain>
    </source>
</reference>
<dbReference type="PROSITE" id="PS00943">
    <property type="entry name" value="UBIA"/>
    <property type="match status" value="1"/>
</dbReference>
<dbReference type="AlphaFoldDB" id="A0A5S3Y121"/>
<evidence type="ECO:0000256" key="9">
    <source>
        <dbReference type="ARBA" id="ARBA00047690"/>
    </source>
</evidence>
<evidence type="ECO:0000256" key="10">
    <source>
        <dbReference type="SAM" id="Phobius"/>
    </source>
</evidence>
<evidence type="ECO:0000256" key="2">
    <source>
        <dbReference type="ARBA" id="ARBA00012292"/>
    </source>
</evidence>
<feature type="transmembrane region" description="Helical" evidence="10">
    <location>
        <begin position="80"/>
        <end position="97"/>
    </location>
</feature>
<dbReference type="InterPro" id="IPR030470">
    <property type="entry name" value="UbiA_prenylTrfase_CS"/>
</dbReference>
<dbReference type="GO" id="GO:0008495">
    <property type="term" value="F:protoheme IX farnesyltransferase activity"/>
    <property type="evidence" value="ECO:0007669"/>
    <property type="project" value="UniProtKB-EC"/>
</dbReference>
<dbReference type="Gene3D" id="1.10.357.140">
    <property type="entry name" value="UbiA prenyltransferase"/>
    <property type="match status" value="1"/>
</dbReference>